<evidence type="ECO:0000313" key="1">
    <source>
        <dbReference type="EMBL" id="CAG9797822.1"/>
    </source>
</evidence>
<name>A0A9N9WLU9_9DIPT</name>
<organism evidence="1 2">
    <name type="scientific">Chironomus riparius</name>
    <dbReference type="NCBI Taxonomy" id="315576"/>
    <lineage>
        <taxon>Eukaryota</taxon>
        <taxon>Metazoa</taxon>
        <taxon>Ecdysozoa</taxon>
        <taxon>Arthropoda</taxon>
        <taxon>Hexapoda</taxon>
        <taxon>Insecta</taxon>
        <taxon>Pterygota</taxon>
        <taxon>Neoptera</taxon>
        <taxon>Endopterygota</taxon>
        <taxon>Diptera</taxon>
        <taxon>Nematocera</taxon>
        <taxon>Chironomoidea</taxon>
        <taxon>Chironomidae</taxon>
        <taxon>Chironominae</taxon>
        <taxon>Chironomus</taxon>
    </lineage>
</organism>
<evidence type="ECO:0000313" key="2">
    <source>
        <dbReference type="Proteomes" id="UP001153620"/>
    </source>
</evidence>
<reference evidence="1" key="2">
    <citation type="submission" date="2022-10" db="EMBL/GenBank/DDBJ databases">
        <authorList>
            <consortium name="ENA_rothamsted_submissions"/>
            <consortium name="culmorum"/>
            <person name="King R."/>
        </authorList>
    </citation>
    <scope>NUCLEOTIDE SEQUENCE</scope>
</reference>
<dbReference type="AlphaFoldDB" id="A0A9N9WLU9"/>
<protein>
    <submittedName>
        <fullName evidence="1">Uncharacterized protein</fullName>
    </submittedName>
</protein>
<accession>A0A9N9WLU9</accession>
<keyword evidence="2" id="KW-1185">Reference proteome</keyword>
<dbReference type="Proteomes" id="UP001153620">
    <property type="component" value="Chromosome 1"/>
</dbReference>
<proteinExistence type="predicted"/>
<reference evidence="1" key="1">
    <citation type="submission" date="2022-01" db="EMBL/GenBank/DDBJ databases">
        <authorList>
            <person name="King R."/>
        </authorList>
    </citation>
    <scope>NUCLEOTIDE SEQUENCE</scope>
</reference>
<dbReference type="EMBL" id="OU895877">
    <property type="protein sequence ID" value="CAG9797822.1"/>
    <property type="molecule type" value="Genomic_DNA"/>
</dbReference>
<gene>
    <name evidence="1" type="ORF">CHIRRI_LOCUS810</name>
</gene>
<sequence length="45" mass="5168">MQFSIKGGKSCENETNLFNFDSLLTFNISLHNKLRTCTVLCMRIV</sequence>